<comment type="caution">
    <text evidence="1">The sequence shown here is derived from an EMBL/GenBank/DDBJ whole genome shotgun (WGS) entry which is preliminary data.</text>
</comment>
<reference evidence="1 2" key="1">
    <citation type="journal article" date="2016" name="Nat. Commun.">
        <title>Thousands of microbial genomes shed light on interconnected biogeochemical processes in an aquifer system.</title>
        <authorList>
            <person name="Anantharaman K."/>
            <person name="Brown C.T."/>
            <person name="Hug L.A."/>
            <person name="Sharon I."/>
            <person name="Castelle C.J."/>
            <person name="Probst A.J."/>
            <person name="Thomas B.C."/>
            <person name="Singh A."/>
            <person name="Wilkins M.J."/>
            <person name="Karaoz U."/>
            <person name="Brodie E.L."/>
            <person name="Williams K.H."/>
            <person name="Hubbard S.S."/>
            <person name="Banfield J.F."/>
        </authorList>
    </citation>
    <scope>NUCLEOTIDE SEQUENCE [LARGE SCALE GENOMIC DNA]</scope>
</reference>
<protein>
    <submittedName>
        <fullName evidence="1">Uncharacterized protein</fullName>
    </submittedName>
</protein>
<accession>A0A1F6H3D5</accession>
<gene>
    <name evidence="1" type="ORF">A2557_07455</name>
</gene>
<name>A0A1F6H3D5_9PROT</name>
<evidence type="ECO:0000313" key="1">
    <source>
        <dbReference type="EMBL" id="OGH04814.1"/>
    </source>
</evidence>
<organism evidence="1 2">
    <name type="scientific">Candidatus Lambdaproteobacteria bacterium RIFOXYD2_FULL_56_26</name>
    <dbReference type="NCBI Taxonomy" id="1817773"/>
    <lineage>
        <taxon>Bacteria</taxon>
        <taxon>Pseudomonadati</taxon>
        <taxon>Pseudomonadota</taxon>
        <taxon>Candidatus Lambdaproteobacteria</taxon>
    </lineage>
</organism>
<evidence type="ECO:0000313" key="2">
    <source>
        <dbReference type="Proteomes" id="UP000177583"/>
    </source>
</evidence>
<dbReference type="Proteomes" id="UP000177583">
    <property type="component" value="Unassembled WGS sequence"/>
</dbReference>
<dbReference type="AlphaFoldDB" id="A0A1F6H3D5"/>
<sequence length="177" mass="18064">MSALVFLASSSLSFAGDIKLLAGAGITTQILPLAGASAALSYQSDDTSLFFLPAFKSETALTYYNLSGTGQLTRDGVTGTVGVTLVAYELDYFATVDIAGLRIGPGVGYGVATTTEGLSISGGNQLGDPSPFFSANDIHYGVLMLKVSKSWSFITCDGIGSSFGGLIGGSLLCGVLF</sequence>
<dbReference type="EMBL" id="MFNF01000001">
    <property type="protein sequence ID" value="OGH04814.1"/>
    <property type="molecule type" value="Genomic_DNA"/>
</dbReference>
<proteinExistence type="predicted"/>